<feature type="domain" description="Thiopeptide-type bacteriocin biosynthesis" evidence="1">
    <location>
        <begin position="6"/>
        <end position="246"/>
    </location>
</feature>
<name>A0A841BI15_9ACTN</name>
<proteinExistence type="predicted"/>
<comment type="caution">
    <text evidence="2">The sequence shown here is derived from an EMBL/GenBank/DDBJ whole genome shotgun (WGS) entry which is preliminary data.</text>
</comment>
<dbReference type="RefSeq" id="WP_184830687.1">
    <property type="nucleotide sequence ID" value="NZ_JACHMN010000001.1"/>
</dbReference>
<dbReference type="Proteomes" id="UP000587527">
    <property type="component" value="Unassembled WGS sequence"/>
</dbReference>
<evidence type="ECO:0000313" key="3">
    <source>
        <dbReference type="Proteomes" id="UP000587527"/>
    </source>
</evidence>
<dbReference type="Pfam" id="PF14028">
    <property type="entry name" value="Lant_dehydr_C"/>
    <property type="match status" value="1"/>
</dbReference>
<dbReference type="NCBIfam" id="TIGR03891">
    <property type="entry name" value="thiopep_ocin"/>
    <property type="match status" value="1"/>
</dbReference>
<dbReference type="AlphaFoldDB" id="A0A841BI15"/>
<reference evidence="2 3" key="1">
    <citation type="submission" date="2020-08" db="EMBL/GenBank/DDBJ databases">
        <title>Sequencing the genomes of 1000 actinobacteria strains.</title>
        <authorList>
            <person name="Klenk H.-P."/>
        </authorList>
    </citation>
    <scope>NUCLEOTIDE SEQUENCE [LARGE SCALE GENOMIC DNA]</scope>
    <source>
        <strain evidence="2 3">DSM 45362</strain>
    </source>
</reference>
<evidence type="ECO:0000259" key="1">
    <source>
        <dbReference type="Pfam" id="PF14028"/>
    </source>
</evidence>
<protein>
    <submittedName>
        <fullName evidence="2">Thiopeptide-type bacteriocin biosynthesis protein</fullName>
    </submittedName>
</protein>
<dbReference type="InterPro" id="IPR023809">
    <property type="entry name" value="Thiopep_bacteriocin_synth_dom"/>
</dbReference>
<sequence>METATWQQVNIAYPGPSRQEREQQAISHLTHALTDAETAGLITSWWFMRKGLWRIRYLATEACAKTDPVRRLLTDAIRWTADIYEPEIHAFGGADSMDIAHRLFHQDSRHLLNYLQGRPADRRERSLILCTALMRTAGLDLNEQGDVWARVSARRANLLERLPAPEPRIWAAFTDDVQHLLLGTATTSDWRTAFENTGTSLRGLRETGKLTRGLRAVVTEHVFFHWNRIGLPATTQATLAQAAKEAIFR</sequence>
<evidence type="ECO:0000313" key="2">
    <source>
        <dbReference type="EMBL" id="MBB5866703.1"/>
    </source>
</evidence>
<accession>A0A841BI15</accession>
<gene>
    <name evidence="2" type="ORF">F4553_000082</name>
</gene>
<dbReference type="EMBL" id="JACHMN010000001">
    <property type="protein sequence ID" value="MBB5866703.1"/>
    <property type="molecule type" value="Genomic_DNA"/>
</dbReference>
<organism evidence="2 3">
    <name type="scientific">Allocatelliglobosispora scoriae</name>
    <dbReference type="NCBI Taxonomy" id="643052"/>
    <lineage>
        <taxon>Bacteria</taxon>
        <taxon>Bacillati</taxon>
        <taxon>Actinomycetota</taxon>
        <taxon>Actinomycetes</taxon>
        <taxon>Micromonosporales</taxon>
        <taxon>Micromonosporaceae</taxon>
        <taxon>Allocatelliglobosispora</taxon>
    </lineage>
</organism>
<keyword evidence="3" id="KW-1185">Reference proteome</keyword>